<evidence type="ECO:0000256" key="1">
    <source>
        <dbReference type="ARBA" id="ARBA00004141"/>
    </source>
</evidence>
<evidence type="ECO:0000259" key="4">
    <source>
        <dbReference type="PROSITE" id="PS50850"/>
    </source>
</evidence>
<keyword evidence="3" id="KW-0812">Transmembrane</keyword>
<dbReference type="SUPFAM" id="SSF103473">
    <property type="entry name" value="MFS general substrate transporter"/>
    <property type="match status" value="1"/>
</dbReference>
<comment type="caution">
    <text evidence="5">The sequence shown here is derived from an EMBL/GenBank/DDBJ whole genome shotgun (WGS) entry which is preliminary data.</text>
</comment>
<dbReference type="InterPro" id="IPR011701">
    <property type="entry name" value="MFS"/>
</dbReference>
<dbReference type="InterPro" id="IPR036259">
    <property type="entry name" value="MFS_trans_sf"/>
</dbReference>
<gene>
    <name evidence="5" type="ORF">D9619_004307</name>
</gene>
<dbReference type="OrthoDB" id="6509908at2759"/>
<dbReference type="Proteomes" id="UP000567179">
    <property type="component" value="Unassembled WGS sequence"/>
</dbReference>
<name>A0A8H5F8J4_9AGAR</name>
<dbReference type="AlphaFoldDB" id="A0A8H5F8J4"/>
<feature type="transmembrane region" description="Helical" evidence="3">
    <location>
        <begin position="138"/>
        <end position="157"/>
    </location>
</feature>
<sequence length="437" mass="47272">MNPSNNDEVLASHEKTVFNKPDSEASESSVIIDSPPDGGLTAWLQVVASWMIFFNTWGLLNSFGVFQNYYTTTLLPTSSPSTISWIGGIQTFLLMIIGAPCGRLVDAGYLHTQIFIGIFLEVFGMMMASISTKYWQLFLSQGVCVGLGAGFLWYPCPTVIGQFFQKRRMTALGIAATGSSLAGIIYPIIFSNLLSRVGFAWSMRILGLIMLGTLGVCVSVIRLRLQPRRQGPFWDQGALREPAYVAFIGAFSLMMMGSWVPYNYVETFAGVVGVNESLAKWLLPIMNACSLIGRTGPNYVADKVGGLNIMTPSIILAGVVSLLWALAKTSGALIALAILYGFISGSMISLPPAIIAHLTPRADHIGTRVGMAYTIASFFALVGNPIGGAILSLGKRHHTGEKVFFGTWFFAGLVLVTGGLLCFVTRYKRVGLKLTKI</sequence>
<protein>
    <recommendedName>
        <fullName evidence="4">Major facilitator superfamily (MFS) profile domain-containing protein</fullName>
    </recommendedName>
</protein>
<evidence type="ECO:0000313" key="6">
    <source>
        <dbReference type="Proteomes" id="UP000567179"/>
    </source>
</evidence>
<dbReference type="Gene3D" id="1.20.1250.20">
    <property type="entry name" value="MFS general substrate transporter like domains"/>
    <property type="match status" value="2"/>
</dbReference>
<feature type="transmembrane region" description="Helical" evidence="3">
    <location>
        <begin position="370"/>
        <end position="391"/>
    </location>
</feature>
<dbReference type="PANTHER" id="PTHR11360">
    <property type="entry name" value="MONOCARBOXYLATE TRANSPORTER"/>
    <property type="match status" value="1"/>
</dbReference>
<feature type="transmembrane region" description="Helical" evidence="3">
    <location>
        <begin position="242"/>
        <end position="261"/>
    </location>
</feature>
<comment type="similarity">
    <text evidence="2">Belongs to the major facilitator superfamily. Monocarboxylate porter (TC 2.A.1.13) family.</text>
</comment>
<feature type="transmembrane region" description="Helical" evidence="3">
    <location>
        <begin position="83"/>
        <end position="102"/>
    </location>
</feature>
<feature type="transmembrane region" description="Helical" evidence="3">
    <location>
        <begin position="333"/>
        <end position="358"/>
    </location>
</feature>
<feature type="transmembrane region" description="Helical" evidence="3">
    <location>
        <begin position="201"/>
        <end position="221"/>
    </location>
</feature>
<keyword evidence="3" id="KW-0472">Membrane</keyword>
<organism evidence="5 6">
    <name type="scientific">Psilocybe cf. subviscida</name>
    <dbReference type="NCBI Taxonomy" id="2480587"/>
    <lineage>
        <taxon>Eukaryota</taxon>
        <taxon>Fungi</taxon>
        <taxon>Dikarya</taxon>
        <taxon>Basidiomycota</taxon>
        <taxon>Agaricomycotina</taxon>
        <taxon>Agaricomycetes</taxon>
        <taxon>Agaricomycetidae</taxon>
        <taxon>Agaricales</taxon>
        <taxon>Agaricineae</taxon>
        <taxon>Strophariaceae</taxon>
        <taxon>Psilocybe</taxon>
    </lineage>
</organism>
<accession>A0A8H5F8J4</accession>
<feature type="transmembrane region" description="Helical" evidence="3">
    <location>
        <begin position="403"/>
        <end position="424"/>
    </location>
</feature>
<evidence type="ECO:0000256" key="2">
    <source>
        <dbReference type="ARBA" id="ARBA00006727"/>
    </source>
</evidence>
<dbReference type="InterPro" id="IPR050327">
    <property type="entry name" value="Proton-linked_MCT"/>
</dbReference>
<evidence type="ECO:0000256" key="3">
    <source>
        <dbReference type="SAM" id="Phobius"/>
    </source>
</evidence>
<feature type="transmembrane region" description="Helical" evidence="3">
    <location>
        <begin position="114"/>
        <end position="132"/>
    </location>
</feature>
<dbReference type="GO" id="GO:0016020">
    <property type="term" value="C:membrane"/>
    <property type="evidence" value="ECO:0007669"/>
    <property type="project" value="UniProtKB-SubCell"/>
</dbReference>
<keyword evidence="3" id="KW-1133">Transmembrane helix</keyword>
<reference evidence="5 6" key="1">
    <citation type="journal article" date="2020" name="ISME J.">
        <title>Uncovering the hidden diversity of litter-decomposition mechanisms in mushroom-forming fungi.</title>
        <authorList>
            <person name="Floudas D."/>
            <person name="Bentzer J."/>
            <person name="Ahren D."/>
            <person name="Johansson T."/>
            <person name="Persson P."/>
            <person name="Tunlid A."/>
        </authorList>
    </citation>
    <scope>NUCLEOTIDE SEQUENCE [LARGE SCALE GENOMIC DNA]</scope>
    <source>
        <strain evidence="5 6">CBS 101986</strain>
    </source>
</reference>
<dbReference type="GO" id="GO:0022857">
    <property type="term" value="F:transmembrane transporter activity"/>
    <property type="evidence" value="ECO:0007669"/>
    <property type="project" value="InterPro"/>
</dbReference>
<dbReference type="EMBL" id="JAACJJ010000014">
    <property type="protein sequence ID" value="KAF5327689.1"/>
    <property type="molecule type" value="Genomic_DNA"/>
</dbReference>
<dbReference type="Pfam" id="PF07690">
    <property type="entry name" value="MFS_1"/>
    <property type="match status" value="1"/>
</dbReference>
<comment type="subcellular location">
    <subcellularLocation>
        <location evidence="1">Membrane</location>
        <topology evidence="1">Multi-pass membrane protein</topology>
    </subcellularLocation>
</comment>
<dbReference type="PANTHER" id="PTHR11360:SF234">
    <property type="entry name" value="MFS-TYPE TRANSPORTER DBAD-RELATED"/>
    <property type="match status" value="1"/>
</dbReference>
<proteinExistence type="inferred from homology"/>
<dbReference type="PROSITE" id="PS50850">
    <property type="entry name" value="MFS"/>
    <property type="match status" value="1"/>
</dbReference>
<dbReference type="InterPro" id="IPR020846">
    <property type="entry name" value="MFS_dom"/>
</dbReference>
<keyword evidence="6" id="KW-1185">Reference proteome</keyword>
<feature type="domain" description="Major facilitator superfamily (MFS) profile" evidence="4">
    <location>
        <begin position="238"/>
        <end position="437"/>
    </location>
</feature>
<evidence type="ECO:0000313" key="5">
    <source>
        <dbReference type="EMBL" id="KAF5327689.1"/>
    </source>
</evidence>
<feature type="transmembrane region" description="Helical" evidence="3">
    <location>
        <begin position="42"/>
        <end position="63"/>
    </location>
</feature>
<feature type="transmembrane region" description="Helical" evidence="3">
    <location>
        <begin position="169"/>
        <end position="189"/>
    </location>
</feature>
<feature type="transmembrane region" description="Helical" evidence="3">
    <location>
        <begin position="307"/>
        <end position="327"/>
    </location>
</feature>